<dbReference type="GO" id="GO:0005737">
    <property type="term" value="C:cytoplasm"/>
    <property type="evidence" value="ECO:0007669"/>
    <property type="project" value="UniProtKB-SubCell"/>
</dbReference>
<comment type="subcellular location">
    <subcellularLocation>
        <location evidence="5">Cytoplasm</location>
    </subcellularLocation>
</comment>
<evidence type="ECO:0000313" key="7">
    <source>
        <dbReference type="EMBL" id="GHA76098.1"/>
    </source>
</evidence>
<evidence type="ECO:0000256" key="5">
    <source>
        <dbReference type="HAMAP-Rule" id="MF_00376"/>
    </source>
</evidence>
<dbReference type="EC" id="2.7.1.24" evidence="5 6"/>
<organism evidence="7 8">
    <name type="scientific">Formosimonas limnophila</name>
    <dbReference type="NCBI Taxonomy" id="1384487"/>
    <lineage>
        <taxon>Bacteria</taxon>
        <taxon>Pseudomonadati</taxon>
        <taxon>Pseudomonadota</taxon>
        <taxon>Betaproteobacteria</taxon>
        <taxon>Burkholderiales</taxon>
        <taxon>Burkholderiaceae</taxon>
        <taxon>Formosimonas</taxon>
    </lineage>
</organism>
<dbReference type="PANTHER" id="PTHR10695">
    <property type="entry name" value="DEPHOSPHO-COA KINASE-RELATED"/>
    <property type="match status" value="1"/>
</dbReference>
<comment type="pathway">
    <text evidence="5">Cofactor biosynthesis; coenzyme A biosynthesis; CoA from (R)-pantothenate: step 5/5.</text>
</comment>
<keyword evidence="4 5" id="KW-0173">Coenzyme A biosynthesis</keyword>
<proteinExistence type="inferred from homology"/>
<dbReference type="AlphaFoldDB" id="A0A8J3CHZ2"/>
<dbReference type="EMBL" id="BMZG01000008">
    <property type="protein sequence ID" value="GHA76098.1"/>
    <property type="molecule type" value="Genomic_DNA"/>
</dbReference>
<dbReference type="GO" id="GO:0015937">
    <property type="term" value="P:coenzyme A biosynthetic process"/>
    <property type="evidence" value="ECO:0007669"/>
    <property type="project" value="UniProtKB-UniRule"/>
</dbReference>
<keyword evidence="2 5" id="KW-0547">Nucleotide-binding</keyword>
<evidence type="ECO:0000256" key="4">
    <source>
        <dbReference type="ARBA" id="ARBA00022993"/>
    </source>
</evidence>
<dbReference type="Proteomes" id="UP000614287">
    <property type="component" value="Unassembled WGS sequence"/>
</dbReference>
<comment type="function">
    <text evidence="5">Catalyzes the phosphorylation of the 3'-hydroxyl group of dephosphocoenzyme A to form coenzyme A.</text>
</comment>
<dbReference type="HAMAP" id="MF_00376">
    <property type="entry name" value="Dephospho_CoA_kinase"/>
    <property type="match status" value="1"/>
</dbReference>
<comment type="caution">
    <text evidence="7">The sequence shown here is derived from an EMBL/GenBank/DDBJ whole genome shotgun (WGS) entry which is preliminary data.</text>
</comment>
<dbReference type="NCBIfam" id="TIGR00152">
    <property type="entry name" value="dephospho-CoA kinase"/>
    <property type="match status" value="1"/>
</dbReference>
<protein>
    <recommendedName>
        <fullName evidence="5 6">Dephospho-CoA kinase</fullName>
        <ecNumber evidence="5 6">2.7.1.24</ecNumber>
    </recommendedName>
    <alternativeName>
        <fullName evidence="5">Dephosphocoenzyme A kinase</fullName>
    </alternativeName>
</protein>
<dbReference type="GO" id="GO:0005524">
    <property type="term" value="F:ATP binding"/>
    <property type="evidence" value="ECO:0007669"/>
    <property type="project" value="UniProtKB-UniRule"/>
</dbReference>
<keyword evidence="3 5" id="KW-0067">ATP-binding</keyword>
<evidence type="ECO:0000256" key="3">
    <source>
        <dbReference type="ARBA" id="ARBA00022840"/>
    </source>
</evidence>
<reference evidence="7" key="2">
    <citation type="submission" date="2020-09" db="EMBL/GenBank/DDBJ databases">
        <authorList>
            <person name="Sun Q."/>
            <person name="Kim S."/>
        </authorList>
    </citation>
    <scope>NUCLEOTIDE SEQUENCE</scope>
    <source>
        <strain evidence="7">KCTC 32501</strain>
    </source>
</reference>
<accession>A0A8J3CHZ2</accession>
<reference evidence="7" key="1">
    <citation type="journal article" date="2014" name="Int. J. Syst. Evol. Microbiol.">
        <title>Complete genome sequence of Corynebacterium casei LMG S-19264T (=DSM 44701T), isolated from a smear-ripened cheese.</title>
        <authorList>
            <consortium name="US DOE Joint Genome Institute (JGI-PGF)"/>
            <person name="Walter F."/>
            <person name="Albersmeier A."/>
            <person name="Kalinowski J."/>
            <person name="Ruckert C."/>
        </authorList>
    </citation>
    <scope>NUCLEOTIDE SEQUENCE</scope>
    <source>
        <strain evidence="7">KCTC 32501</strain>
    </source>
</reference>
<dbReference type="InterPro" id="IPR001977">
    <property type="entry name" value="Depp_CoAkinase"/>
</dbReference>
<comment type="catalytic activity">
    <reaction evidence="5">
        <text>3'-dephospho-CoA + ATP = ADP + CoA + H(+)</text>
        <dbReference type="Rhea" id="RHEA:18245"/>
        <dbReference type="ChEBI" id="CHEBI:15378"/>
        <dbReference type="ChEBI" id="CHEBI:30616"/>
        <dbReference type="ChEBI" id="CHEBI:57287"/>
        <dbReference type="ChEBI" id="CHEBI:57328"/>
        <dbReference type="ChEBI" id="CHEBI:456216"/>
        <dbReference type="EC" id="2.7.1.24"/>
    </reaction>
</comment>
<sequence length="234" mass="26472">MADVSIIHPYLRTRENFSLPKNALCVGITGGMGSGKSTVTQLFKQIGWAVIDLDKMAQELTEQGGAAIKPLAQAFGESVITQDGALNRVAMREMVFNDKQAKQTLESILHPMIHDAAAAQAHRFAQTHRKIIFDIPLLAESEQWQKALDWIVVIDCPREIQIERIRQRNPNLPFPTIEAILNQQASREARRAIADAVIDNSPQNTVENRNKHLHLYTQINIIINKLQHYQEERL</sequence>
<keyword evidence="8" id="KW-1185">Reference proteome</keyword>
<evidence type="ECO:0000256" key="1">
    <source>
        <dbReference type="ARBA" id="ARBA00009018"/>
    </source>
</evidence>
<dbReference type="GO" id="GO:0004140">
    <property type="term" value="F:dephospho-CoA kinase activity"/>
    <property type="evidence" value="ECO:0007669"/>
    <property type="project" value="UniProtKB-UniRule"/>
</dbReference>
<evidence type="ECO:0000256" key="6">
    <source>
        <dbReference type="NCBIfam" id="TIGR00152"/>
    </source>
</evidence>
<evidence type="ECO:0000313" key="8">
    <source>
        <dbReference type="Proteomes" id="UP000614287"/>
    </source>
</evidence>
<dbReference type="Pfam" id="PF01121">
    <property type="entry name" value="CoaE"/>
    <property type="match status" value="1"/>
</dbReference>
<dbReference type="Gene3D" id="3.40.50.300">
    <property type="entry name" value="P-loop containing nucleotide triphosphate hydrolases"/>
    <property type="match status" value="1"/>
</dbReference>
<keyword evidence="5" id="KW-0808">Transferase</keyword>
<dbReference type="RefSeq" id="WP_189493476.1">
    <property type="nucleotide sequence ID" value="NZ_BMZG01000008.1"/>
</dbReference>
<name>A0A8J3CHZ2_9BURK</name>
<dbReference type="InterPro" id="IPR027417">
    <property type="entry name" value="P-loop_NTPase"/>
</dbReference>
<dbReference type="PROSITE" id="PS51219">
    <property type="entry name" value="DPCK"/>
    <property type="match status" value="1"/>
</dbReference>
<dbReference type="CDD" id="cd02022">
    <property type="entry name" value="DPCK"/>
    <property type="match status" value="1"/>
</dbReference>
<keyword evidence="5" id="KW-0963">Cytoplasm</keyword>
<gene>
    <name evidence="5 7" type="primary">coaE</name>
    <name evidence="7" type="ORF">GCM10009007_16440</name>
</gene>
<dbReference type="PANTHER" id="PTHR10695:SF46">
    <property type="entry name" value="BIFUNCTIONAL COENZYME A SYNTHASE-RELATED"/>
    <property type="match status" value="1"/>
</dbReference>
<comment type="similarity">
    <text evidence="1 5">Belongs to the CoaE family.</text>
</comment>
<feature type="binding site" evidence="5">
    <location>
        <begin position="33"/>
        <end position="38"/>
    </location>
    <ligand>
        <name>ATP</name>
        <dbReference type="ChEBI" id="CHEBI:30616"/>
    </ligand>
</feature>
<dbReference type="SUPFAM" id="SSF52540">
    <property type="entry name" value="P-loop containing nucleoside triphosphate hydrolases"/>
    <property type="match status" value="1"/>
</dbReference>
<dbReference type="UniPathway" id="UPA00241">
    <property type="reaction ID" value="UER00356"/>
</dbReference>
<keyword evidence="5 7" id="KW-0418">Kinase</keyword>
<evidence type="ECO:0000256" key="2">
    <source>
        <dbReference type="ARBA" id="ARBA00022741"/>
    </source>
</evidence>